<dbReference type="InterPro" id="IPR010982">
    <property type="entry name" value="Lambda_DNA-bd_dom_sf"/>
</dbReference>
<dbReference type="RefSeq" id="WP_087359832.1">
    <property type="nucleotide sequence ID" value="NZ_NFLJ01000047.1"/>
</dbReference>
<dbReference type="Proteomes" id="UP000195305">
    <property type="component" value="Unassembled WGS sequence"/>
</dbReference>
<keyword evidence="2" id="KW-1185">Reference proteome</keyword>
<dbReference type="EMBL" id="NFLJ01000047">
    <property type="protein sequence ID" value="OUQ32056.1"/>
    <property type="molecule type" value="Genomic_DNA"/>
</dbReference>
<organism evidence="1 2">
    <name type="scientific">Massilimicrobiota timonensis</name>
    <dbReference type="NCBI Taxonomy" id="1776392"/>
    <lineage>
        <taxon>Bacteria</taxon>
        <taxon>Bacillati</taxon>
        <taxon>Bacillota</taxon>
        <taxon>Erysipelotrichia</taxon>
        <taxon>Erysipelotrichales</taxon>
        <taxon>Erysipelotrichaceae</taxon>
        <taxon>Massilimicrobiota</taxon>
    </lineage>
</organism>
<sequence length="73" mass="8542">MSYEYSKLKGRIVEKCGNQQNFAKLMGLSERTVSLKLNNERKFTQPDIDKALTILEIPIEEIKDYFFTPKVQN</sequence>
<dbReference type="Pfam" id="PF05339">
    <property type="entry name" value="DUF739"/>
    <property type="match status" value="1"/>
</dbReference>
<accession>A0A1Y4SQ86</accession>
<evidence type="ECO:0000313" key="1">
    <source>
        <dbReference type="EMBL" id="OUQ32056.1"/>
    </source>
</evidence>
<dbReference type="InterPro" id="IPR001387">
    <property type="entry name" value="Cro/C1-type_HTH"/>
</dbReference>
<dbReference type="GO" id="GO:0003677">
    <property type="term" value="F:DNA binding"/>
    <property type="evidence" value="ECO:0007669"/>
    <property type="project" value="InterPro"/>
</dbReference>
<evidence type="ECO:0000313" key="2">
    <source>
        <dbReference type="Proteomes" id="UP000195305"/>
    </source>
</evidence>
<comment type="caution">
    <text evidence="1">The sequence shown here is derived from an EMBL/GenBank/DDBJ whole genome shotgun (WGS) entry which is preliminary data.</text>
</comment>
<dbReference type="SUPFAM" id="SSF47413">
    <property type="entry name" value="lambda repressor-like DNA-binding domains"/>
    <property type="match status" value="1"/>
</dbReference>
<protein>
    <submittedName>
        <fullName evidence="1">DUF739 domain-containing protein</fullName>
    </submittedName>
</protein>
<name>A0A1Y4SQ86_9FIRM</name>
<gene>
    <name evidence="1" type="ORF">B5E75_12650</name>
</gene>
<dbReference type="CDD" id="cd00093">
    <property type="entry name" value="HTH_XRE"/>
    <property type="match status" value="1"/>
</dbReference>
<dbReference type="OrthoDB" id="2418220at2"/>
<reference evidence="1 2" key="1">
    <citation type="journal article" date="2018" name="BMC Genomics">
        <title>Whole genome sequencing and function prediction of 133 gut anaerobes isolated from chicken caecum in pure cultures.</title>
        <authorList>
            <person name="Medvecky M."/>
            <person name="Cejkova D."/>
            <person name="Polansky O."/>
            <person name="Karasova D."/>
            <person name="Kubasova T."/>
            <person name="Cizek A."/>
            <person name="Rychlik I."/>
        </authorList>
    </citation>
    <scope>NUCLEOTIDE SEQUENCE [LARGE SCALE GENOMIC DNA]</scope>
    <source>
        <strain evidence="1 2">An13</strain>
    </source>
</reference>
<dbReference type="InterPro" id="IPR008003">
    <property type="entry name" value="DUF739"/>
</dbReference>
<dbReference type="AlphaFoldDB" id="A0A1Y4SQ86"/>
<proteinExistence type="predicted"/>